<dbReference type="InterPro" id="IPR000644">
    <property type="entry name" value="CBS_dom"/>
</dbReference>
<gene>
    <name evidence="4" type="ORF">U14_00488</name>
</gene>
<dbReference type="InterPro" id="IPR002178">
    <property type="entry name" value="PTS_EIIA_type-2_dom"/>
</dbReference>
<keyword evidence="1" id="KW-0129">CBS domain</keyword>
<keyword evidence="5" id="KW-1185">Reference proteome</keyword>
<dbReference type="STRING" id="1499966.U14_00488"/>
<dbReference type="SMART" id="SM00116">
    <property type="entry name" value="CBS"/>
    <property type="match status" value="2"/>
</dbReference>
<dbReference type="PROSITE" id="PS51094">
    <property type="entry name" value="PTS_EIIA_TYPE_2"/>
    <property type="match status" value="1"/>
</dbReference>
<dbReference type="PROSITE" id="PS00372">
    <property type="entry name" value="PTS_EIIA_TYPE_2_HIS"/>
    <property type="match status" value="1"/>
</dbReference>
<dbReference type="Pfam" id="PF00359">
    <property type="entry name" value="PTS_EIIA_2"/>
    <property type="match status" value="1"/>
</dbReference>
<accession>A0A0S6VVJ8</accession>
<dbReference type="Gene3D" id="3.40.930.10">
    <property type="entry name" value="Mannitol-specific EII, Chain A"/>
    <property type="match status" value="1"/>
</dbReference>
<organism evidence="4">
    <name type="scientific">Candidatus Moduliflexus flocculans</name>
    <dbReference type="NCBI Taxonomy" id="1499966"/>
    <lineage>
        <taxon>Bacteria</taxon>
        <taxon>Candidatus Moduliflexota</taxon>
        <taxon>Candidatus Moduliflexia</taxon>
        <taxon>Candidatus Moduliflexales</taxon>
        <taxon>Candidatus Moduliflexaceae</taxon>
    </lineage>
</organism>
<protein>
    <submittedName>
        <fullName evidence="4">Nitrogen regulatory IIA protein</fullName>
    </submittedName>
</protein>
<dbReference type="InterPro" id="IPR051541">
    <property type="entry name" value="PTS_SugarTrans_NitroReg"/>
</dbReference>
<dbReference type="InterPro" id="IPR016152">
    <property type="entry name" value="PTrfase/Anion_transptr"/>
</dbReference>
<dbReference type="SUPFAM" id="SSF54631">
    <property type="entry name" value="CBS-domain pair"/>
    <property type="match status" value="1"/>
</dbReference>
<reference evidence="4" key="1">
    <citation type="journal article" date="2015" name="PeerJ">
        <title>First genomic representation of candidate bacterial phylum KSB3 points to enhanced environmental sensing as a trigger of wastewater bulking.</title>
        <authorList>
            <person name="Sekiguchi Y."/>
            <person name="Ohashi A."/>
            <person name="Parks D.H."/>
            <person name="Yamauchi T."/>
            <person name="Tyson G.W."/>
            <person name="Hugenholtz P."/>
        </authorList>
    </citation>
    <scope>NUCLEOTIDE SEQUENCE [LARGE SCALE GENOMIC DNA]</scope>
</reference>
<dbReference type="EMBL" id="DF820455">
    <property type="protein sequence ID" value="GAK49267.1"/>
    <property type="molecule type" value="Genomic_DNA"/>
</dbReference>
<evidence type="ECO:0000313" key="5">
    <source>
        <dbReference type="Proteomes" id="UP000030700"/>
    </source>
</evidence>
<evidence type="ECO:0000259" key="2">
    <source>
        <dbReference type="PROSITE" id="PS51094"/>
    </source>
</evidence>
<evidence type="ECO:0000259" key="3">
    <source>
        <dbReference type="PROSITE" id="PS51371"/>
    </source>
</evidence>
<feature type="domain" description="CBS" evidence="3">
    <location>
        <begin position="253"/>
        <end position="305"/>
    </location>
</feature>
<sequence>MKLSNYIDPKLIVVNMTATTKEEAFTALIDHAAHLDAEFARQKPAIQTAIFEREQSISTAMGNGVAMPHARVEGYDNVIVVAGVLKHSIECELASKERGNVRLIFLIVVGKTKNKLMLQLMAGITKLTENRQLFDAICREASPEKIAALIKDAKITFKATITAEDIMNTAIEPARLNNTLEEIARRLVAEDIMGLPVVDDSGKFLGEITERELIQYGMPKYTTMMGDLSFMTVGEPFEEYFKHESRVTVQELYRKNPMTIDKNASIMEISFIIVNKGNTRLYVVENGRYLGMVMRKDLIRKVLHI</sequence>
<dbReference type="Proteomes" id="UP000030700">
    <property type="component" value="Unassembled WGS sequence"/>
</dbReference>
<dbReference type="Pfam" id="PF00571">
    <property type="entry name" value="CBS"/>
    <property type="match status" value="2"/>
</dbReference>
<dbReference type="PANTHER" id="PTHR47738">
    <property type="entry name" value="PTS SYSTEM FRUCTOSE-LIKE EIIA COMPONENT-RELATED"/>
    <property type="match status" value="1"/>
</dbReference>
<dbReference type="HOGENOM" id="CLU_076836_0_0_0"/>
<feature type="domain" description="CBS" evidence="3">
    <location>
        <begin position="167"/>
        <end position="224"/>
    </location>
</feature>
<evidence type="ECO:0000256" key="1">
    <source>
        <dbReference type="PROSITE-ProRule" id="PRU00703"/>
    </source>
</evidence>
<evidence type="ECO:0000313" key="4">
    <source>
        <dbReference type="EMBL" id="GAK49267.1"/>
    </source>
</evidence>
<dbReference type="AlphaFoldDB" id="A0A0S6VVJ8"/>
<dbReference type="PROSITE" id="PS51371">
    <property type="entry name" value="CBS"/>
    <property type="match status" value="2"/>
</dbReference>
<name>A0A0S6VVJ8_9BACT</name>
<dbReference type="Gene3D" id="3.10.580.10">
    <property type="entry name" value="CBS-domain"/>
    <property type="match status" value="1"/>
</dbReference>
<feature type="domain" description="PTS EIIA type-2" evidence="2">
    <location>
        <begin position="5"/>
        <end position="153"/>
    </location>
</feature>
<proteinExistence type="predicted"/>
<dbReference type="SUPFAM" id="SSF55804">
    <property type="entry name" value="Phoshotransferase/anion transport protein"/>
    <property type="match status" value="1"/>
</dbReference>
<dbReference type="InterPro" id="IPR046342">
    <property type="entry name" value="CBS_dom_sf"/>
</dbReference>